<gene>
    <name evidence="1" type="ORF">COCVIDRAFT_90708</name>
</gene>
<organism evidence="1 2">
    <name type="scientific">Bipolaris victoriae (strain FI3)</name>
    <name type="common">Victoria blight of oats agent</name>
    <name type="synonym">Cochliobolus victoriae</name>
    <dbReference type="NCBI Taxonomy" id="930091"/>
    <lineage>
        <taxon>Eukaryota</taxon>
        <taxon>Fungi</taxon>
        <taxon>Dikarya</taxon>
        <taxon>Ascomycota</taxon>
        <taxon>Pezizomycotina</taxon>
        <taxon>Dothideomycetes</taxon>
        <taxon>Pleosporomycetidae</taxon>
        <taxon>Pleosporales</taxon>
        <taxon>Pleosporineae</taxon>
        <taxon>Pleosporaceae</taxon>
        <taxon>Bipolaris</taxon>
    </lineage>
</organism>
<dbReference type="AlphaFoldDB" id="W7F265"/>
<dbReference type="EMBL" id="KI968706">
    <property type="protein sequence ID" value="EUN30322.1"/>
    <property type="molecule type" value="Genomic_DNA"/>
</dbReference>
<accession>W7F265</accession>
<evidence type="ECO:0000313" key="2">
    <source>
        <dbReference type="Proteomes" id="UP000054337"/>
    </source>
</evidence>
<dbReference type="GeneID" id="26259241"/>
<evidence type="ECO:0000313" key="1">
    <source>
        <dbReference type="EMBL" id="EUN30322.1"/>
    </source>
</evidence>
<sequence length="115" mass="12430">PRWTGTVKTVLISKARATKSLRQSHAGPEPRQDCCIREFGSISDSQWYGMSSSLHGLGIDMFAETLSCPLPQAPGKYFRSRDSPGLLPAPLRNHKIMAMGSPPSSLFGGGGPWCL</sequence>
<protein>
    <submittedName>
        <fullName evidence="1">Uncharacterized protein</fullName>
    </submittedName>
</protein>
<dbReference type="Proteomes" id="UP000054337">
    <property type="component" value="Unassembled WGS sequence"/>
</dbReference>
<reference evidence="1 2" key="1">
    <citation type="journal article" date="2013" name="PLoS Genet.">
        <title>Comparative genome structure, secondary metabolite, and effector coding capacity across Cochliobolus pathogens.</title>
        <authorList>
            <person name="Condon B.J."/>
            <person name="Leng Y."/>
            <person name="Wu D."/>
            <person name="Bushley K.E."/>
            <person name="Ohm R.A."/>
            <person name="Otillar R."/>
            <person name="Martin J."/>
            <person name="Schackwitz W."/>
            <person name="Grimwood J."/>
            <person name="MohdZainudin N."/>
            <person name="Xue C."/>
            <person name="Wang R."/>
            <person name="Manning V.A."/>
            <person name="Dhillon B."/>
            <person name="Tu Z.J."/>
            <person name="Steffenson B.J."/>
            <person name="Salamov A."/>
            <person name="Sun H."/>
            <person name="Lowry S."/>
            <person name="LaButti K."/>
            <person name="Han J."/>
            <person name="Copeland A."/>
            <person name="Lindquist E."/>
            <person name="Barry K."/>
            <person name="Schmutz J."/>
            <person name="Baker S.E."/>
            <person name="Ciuffetti L.M."/>
            <person name="Grigoriev I.V."/>
            <person name="Zhong S."/>
            <person name="Turgeon B.G."/>
        </authorList>
    </citation>
    <scope>NUCLEOTIDE SEQUENCE [LARGE SCALE GENOMIC DNA]</scope>
    <source>
        <strain evidence="1 2">FI3</strain>
    </source>
</reference>
<dbReference type="HOGENOM" id="CLU_2114632_0_0_1"/>
<proteinExistence type="predicted"/>
<feature type="non-terminal residue" evidence="1">
    <location>
        <position position="1"/>
    </location>
</feature>
<keyword evidence="2" id="KW-1185">Reference proteome</keyword>
<name>W7F265_BIPV3</name>
<dbReference type="RefSeq" id="XP_014559930.1">
    <property type="nucleotide sequence ID" value="XM_014704444.1"/>
</dbReference>